<reference evidence="2 3" key="1">
    <citation type="submission" date="2020-12" db="EMBL/GenBank/DDBJ databases">
        <title>Chryseobacterium endoalhailicus sp. nov., isolated from seed of leguminous plant.</title>
        <authorList>
            <person name="Zhang X."/>
        </authorList>
    </citation>
    <scope>NUCLEOTIDE SEQUENCE [LARGE SCALE GENOMIC DNA]</scope>
    <source>
        <strain evidence="2 3">L7</strain>
    </source>
</reference>
<evidence type="ECO:0000313" key="2">
    <source>
        <dbReference type="EMBL" id="MBL1223098.1"/>
    </source>
</evidence>
<proteinExistence type="predicted"/>
<name>A0ABS1QKF6_9FLAO</name>
<keyword evidence="3" id="KW-1185">Reference proteome</keyword>
<feature type="domain" description="PPM-type phosphatase" evidence="1">
    <location>
        <begin position="16"/>
        <end position="185"/>
    </location>
</feature>
<sequence>MNIYSALQMGDYHTHHCEDDLIIKKIVSDKILCAVMDGCSTAMDSHFASTLTGKILRKTAIEKGYQELYENACTKNLEEQLKEIVQNLFNEMGLVKNRLMLDEKELLSTVIILLYNFREDKGIVLSIGDGVICINGEITEFDRDNKPDYMAYHLHEDFENWYSQQNQKIGFDSLKDISISTDGILTFSPIKKTDNDEKINAAEYLMIDPPLADTEEMLNKKLKKLEHHYGLKPTDDLAMIRLIR</sequence>
<dbReference type="EMBL" id="JAELVM010000003">
    <property type="protein sequence ID" value="MBL1223098.1"/>
    <property type="molecule type" value="Genomic_DNA"/>
</dbReference>
<accession>A0ABS1QKF6</accession>
<comment type="caution">
    <text evidence="2">The sequence shown here is derived from an EMBL/GenBank/DDBJ whole genome shotgun (WGS) entry which is preliminary data.</text>
</comment>
<dbReference type="InterPro" id="IPR036457">
    <property type="entry name" value="PPM-type-like_dom_sf"/>
</dbReference>
<protein>
    <submittedName>
        <fullName evidence="2">Protein phosphatase 2C domain-containing protein</fullName>
    </submittedName>
</protein>
<gene>
    <name evidence="2" type="ORF">JET18_19800</name>
</gene>
<dbReference type="SUPFAM" id="SSF81606">
    <property type="entry name" value="PP2C-like"/>
    <property type="match status" value="1"/>
</dbReference>
<dbReference type="Proteomes" id="UP000661696">
    <property type="component" value="Unassembled WGS sequence"/>
</dbReference>
<evidence type="ECO:0000313" key="3">
    <source>
        <dbReference type="Proteomes" id="UP000661696"/>
    </source>
</evidence>
<dbReference type="Pfam" id="PF13672">
    <property type="entry name" value="PP2C_2"/>
    <property type="match status" value="1"/>
</dbReference>
<evidence type="ECO:0000259" key="1">
    <source>
        <dbReference type="Pfam" id="PF13672"/>
    </source>
</evidence>
<dbReference type="RefSeq" id="WP_202094069.1">
    <property type="nucleotide sequence ID" value="NZ_JAELVM010000003.1"/>
</dbReference>
<dbReference type="InterPro" id="IPR001932">
    <property type="entry name" value="PPM-type_phosphatase-like_dom"/>
</dbReference>
<organism evidence="2 3">
    <name type="scientific">Chryseobacterium endalhagicum</name>
    <dbReference type="NCBI Taxonomy" id="2797638"/>
    <lineage>
        <taxon>Bacteria</taxon>
        <taxon>Pseudomonadati</taxon>
        <taxon>Bacteroidota</taxon>
        <taxon>Flavobacteriia</taxon>
        <taxon>Flavobacteriales</taxon>
        <taxon>Weeksellaceae</taxon>
        <taxon>Chryseobacterium group</taxon>
        <taxon>Chryseobacterium</taxon>
    </lineage>
</organism>
<dbReference type="Gene3D" id="3.60.40.10">
    <property type="entry name" value="PPM-type phosphatase domain"/>
    <property type="match status" value="1"/>
</dbReference>